<feature type="chain" id="PRO_5040105374" evidence="8">
    <location>
        <begin position="20"/>
        <end position="494"/>
    </location>
</feature>
<dbReference type="InterPro" id="IPR021109">
    <property type="entry name" value="Peptidase_aspartic_dom_sf"/>
</dbReference>
<evidence type="ECO:0000256" key="3">
    <source>
        <dbReference type="ARBA" id="ARBA00022729"/>
    </source>
</evidence>
<evidence type="ECO:0000259" key="9">
    <source>
        <dbReference type="PROSITE" id="PS51767"/>
    </source>
</evidence>
<dbReference type="PANTHER" id="PTHR47965:SF12">
    <property type="entry name" value="ASPARTIC PROTEINASE 3-RELATED"/>
    <property type="match status" value="1"/>
</dbReference>
<evidence type="ECO:0000256" key="8">
    <source>
        <dbReference type="SAM" id="SignalP"/>
    </source>
</evidence>
<dbReference type="PANTHER" id="PTHR47965">
    <property type="entry name" value="ASPARTYL PROTEASE-RELATED"/>
    <property type="match status" value="1"/>
</dbReference>
<reference evidence="10" key="1">
    <citation type="submission" date="2020-01" db="EMBL/GenBank/DDBJ databases">
        <authorList>
            <consortium name="DOE Joint Genome Institute"/>
            <person name="Haridas S."/>
            <person name="Albert R."/>
            <person name="Binder M."/>
            <person name="Bloem J."/>
            <person name="Labutti K."/>
            <person name="Salamov A."/>
            <person name="Andreopoulos B."/>
            <person name="Baker S.E."/>
            <person name="Barry K."/>
            <person name="Bills G."/>
            <person name="Bluhm B.H."/>
            <person name="Cannon C."/>
            <person name="Castanera R."/>
            <person name="Culley D.E."/>
            <person name="Daum C."/>
            <person name="Ezra D."/>
            <person name="Gonzalez J.B."/>
            <person name="Henrissat B."/>
            <person name="Kuo A."/>
            <person name="Liang C."/>
            <person name="Lipzen A."/>
            <person name="Lutzoni F."/>
            <person name="Magnuson J."/>
            <person name="Mondo S."/>
            <person name="Nolan M."/>
            <person name="Ohm R."/>
            <person name="Pangilinan J."/>
            <person name="Park H.-J."/>
            <person name="Ramirez L."/>
            <person name="Alfaro M."/>
            <person name="Sun H."/>
            <person name="Tritt A."/>
            <person name="Yoshinaga Y."/>
            <person name="Zwiers L.-H."/>
            <person name="Turgeon B.G."/>
            <person name="Goodwin S.B."/>
            <person name="Spatafora J.W."/>
            <person name="Crous P.W."/>
            <person name="Grigoriev I.V."/>
        </authorList>
    </citation>
    <scope>NUCLEOTIDE SEQUENCE</scope>
    <source>
        <strain evidence="10">CBS 394.84</strain>
    </source>
</reference>
<name>A0A9P4GSD1_9PLEO</name>
<comment type="caution">
    <text evidence="10">The sequence shown here is derived from an EMBL/GenBank/DDBJ whole genome shotgun (WGS) entry which is preliminary data.</text>
</comment>
<evidence type="ECO:0000256" key="4">
    <source>
        <dbReference type="ARBA" id="ARBA00022750"/>
    </source>
</evidence>
<comment type="similarity">
    <text evidence="1">Belongs to the peptidase A1 family.</text>
</comment>
<dbReference type="GeneID" id="63854773"/>
<dbReference type="InterPro" id="IPR033121">
    <property type="entry name" value="PEPTIDASE_A1"/>
</dbReference>
<evidence type="ECO:0000256" key="7">
    <source>
        <dbReference type="SAM" id="MobiDB-lite"/>
    </source>
</evidence>
<dbReference type="Proteomes" id="UP000800039">
    <property type="component" value="Unassembled WGS sequence"/>
</dbReference>
<evidence type="ECO:0000256" key="1">
    <source>
        <dbReference type="ARBA" id="ARBA00007447"/>
    </source>
</evidence>
<evidence type="ECO:0000256" key="6">
    <source>
        <dbReference type="ARBA" id="ARBA00023145"/>
    </source>
</evidence>
<keyword evidence="11" id="KW-1185">Reference proteome</keyword>
<dbReference type="SUPFAM" id="SSF50630">
    <property type="entry name" value="Acid proteases"/>
    <property type="match status" value="1"/>
</dbReference>
<evidence type="ECO:0000256" key="2">
    <source>
        <dbReference type="ARBA" id="ARBA00022670"/>
    </source>
</evidence>
<keyword evidence="5" id="KW-0378">Hydrolase</keyword>
<dbReference type="AlphaFoldDB" id="A0A9P4GSD1"/>
<dbReference type="RefSeq" id="XP_040793028.1">
    <property type="nucleotide sequence ID" value="XM_040937523.1"/>
</dbReference>
<accession>A0A9P4GSD1</accession>
<dbReference type="Pfam" id="PF00026">
    <property type="entry name" value="Asp"/>
    <property type="match status" value="1"/>
</dbReference>
<evidence type="ECO:0000313" key="10">
    <source>
        <dbReference type="EMBL" id="KAF1850465.1"/>
    </source>
</evidence>
<dbReference type="GO" id="GO:0031505">
    <property type="term" value="P:fungal-type cell wall organization"/>
    <property type="evidence" value="ECO:0007669"/>
    <property type="project" value="TreeGrafter"/>
</dbReference>
<organism evidence="10 11">
    <name type="scientific">Cucurbitaria berberidis CBS 394.84</name>
    <dbReference type="NCBI Taxonomy" id="1168544"/>
    <lineage>
        <taxon>Eukaryota</taxon>
        <taxon>Fungi</taxon>
        <taxon>Dikarya</taxon>
        <taxon>Ascomycota</taxon>
        <taxon>Pezizomycotina</taxon>
        <taxon>Dothideomycetes</taxon>
        <taxon>Pleosporomycetidae</taxon>
        <taxon>Pleosporales</taxon>
        <taxon>Pleosporineae</taxon>
        <taxon>Cucurbitariaceae</taxon>
        <taxon>Cucurbitaria</taxon>
    </lineage>
</organism>
<evidence type="ECO:0000313" key="11">
    <source>
        <dbReference type="Proteomes" id="UP000800039"/>
    </source>
</evidence>
<keyword evidence="4" id="KW-0064">Aspartyl protease</keyword>
<protein>
    <submittedName>
        <fullName evidence="10">Acid protease</fullName>
    </submittedName>
</protein>
<sequence length="494" mass="56409">MAVLQRLIWVLLGSTFVVGNKFSSPSKIETRQIPRPGQKGKPVTSNVKRKNNGGDLLLNPLAGPMLPYFDNIQFRSPCLDRRDIKISVDTGSSDFWIDASLWCRCEKERKEASKMCTDIRKQRKYKEYRLQYDDDFEVIGNYMGGELSLYDSDNNEFLLKNIGFVAAYDFKNSPKGPNAMTGSIGLGFTNDQQLKYELADDGGEFQYWSLPEVLERNHNTSSNAFSMWFETTRVDEDFAAKIMFGGYVKNYYVEPLATLKIIGDRNWVDESGGSGGQKIIVQLDEIGHRGKRIFDTCDQSQPVLLDTGSFSIFLPHDAYMKLIRRMGTHQTVENGNRKIAVFDDCRKWEELNESIDFHFGNRKISVPIWNNLVRYPTADEVKSGAYPAIKYPKKQCLTHGIATWPAVASIDITFAMSRKSPNSYKDRRSILGITFLRHAFVVYDLDQKEVNIAPISQKAIDSEPADEFEFDDRFKTHQAQIGFDPVKLRAERCK</sequence>
<proteinExistence type="inferred from homology"/>
<gene>
    <name evidence="10" type="ORF">K460DRAFT_412166</name>
</gene>
<dbReference type="PRINTS" id="PR00792">
    <property type="entry name" value="PEPSIN"/>
</dbReference>
<keyword evidence="3 8" id="KW-0732">Signal</keyword>
<dbReference type="GO" id="GO:0004190">
    <property type="term" value="F:aspartic-type endopeptidase activity"/>
    <property type="evidence" value="ECO:0007669"/>
    <property type="project" value="UniProtKB-KW"/>
</dbReference>
<dbReference type="EMBL" id="ML976614">
    <property type="protein sequence ID" value="KAF1850465.1"/>
    <property type="molecule type" value="Genomic_DNA"/>
</dbReference>
<keyword evidence="6" id="KW-0865">Zymogen</keyword>
<dbReference type="GO" id="GO:0009277">
    <property type="term" value="C:fungal-type cell wall"/>
    <property type="evidence" value="ECO:0007669"/>
    <property type="project" value="TreeGrafter"/>
</dbReference>
<dbReference type="InterPro" id="IPR001461">
    <property type="entry name" value="Aspartic_peptidase_A1"/>
</dbReference>
<evidence type="ECO:0000256" key="5">
    <source>
        <dbReference type="ARBA" id="ARBA00022801"/>
    </source>
</evidence>
<dbReference type="PROSITE" id="PS51767">
    <property type="entry name" value="PEPTIDASE_A1"/>
    <property type="match status" value="1"/>
</dbReference>
<dbReference type="GO" id="GO:0005576">
    <property type="term" value="C:extracellular region"/>
    <property type="evidence" value="ECO:0007669"/>
    <property type="project" value="TreeGrafter"/>
</dbReference>
<keyword evidence="2 10" id="KW-0645">Protease</keyword>
<dbReference type="OrthoDB" id="771136at2759"/>
<feature type="domain" description="Peptidase A1" evidence="9">
    <location>
        <begin position="68"/>
        <end position="453"/>
    </location>
</feature>
<dbReference type="Gene3D" id="2.40.70.10">
    <property type="entry name" value="Acid Proteases"/>
    <property type="match status" value="2"/>
</dbReference>
<dbReference type="GO" id="GO:0006508">
    <property type="term" value="P:proteolysis"/>
    <property type="evidence" value="ECO:0007669"/>
    <property type="project" value="UniProtKB-KW"/>
</dbReference>
<feature type="region of interest" description="Disordered" evidence="7">
    <location>
        <begin position="27"/>
        <end position="49"/>
    </location>
</feature>
<feature type="signal peptide" evidence="8">
    <location>
        <begin position="1"/>
        <end position="19"/>
    </location>
</feature>